<accession>A0A7T4R1T2</accession>
<proteinExistence type="inferred from homology"/>
<evidence type="ECO:0000256" key="6">
    <source>
        <dbReference type="RuleBase" id="RU004168"/>
    </source>
</evidence>
<reference evidence="8 9" key="1">
    <citation type="submission" date="2020-12" db="EMBL/GenBank/DDBJ databases">
        <authorList>
            <person name="Shan Y."/>
        </authorList>
    </citation>
    <scope>NUCLEOTIDE SEQUENCE [LARGE SCALE GENOMIC DNA]</scope>
    <source>
        <strain evidence="9">csc3.9</strain>
    </source>
</reference>
<sequence length="91" mass="9926">MRAVHLQISGRVQGVGYRHWTVKQARRLGLSGWVRNRPNGSVEAQAWGTDDAVSALIEACHQGPIAARVDAVDVSECRAGDETGFEQRPTD</sequence>
<keyword evidence="5" id="KW-0378">Hydrolase</keyword>
<dbReference type="PANTHER" id="PTHR47268">
    <property type="entry name" value="ACYLPHOSPHATASE"/>
    <property type="match status" value="1"/>
</dbReference>
<dbReference type="Proteomes" id="UP000596063">
    <property type="component" value="Chromosome"/>
</dbReference>
<dbReference type="KEGG" id="snan:I6N98_02720"/>
<organism evidence="8 9">
    <name type="scientific">Spongiibacter nanhainus</name>
    <dbReference type="NCBI Taxonomy" id="2794344"/>
    <lineage>
        <taxon>Bacteria</taxon>
        <taxon>Pseudomonadati</taxon>
        <taxon>Pseudomonadota</taxon>
        <taxon>Gammaproteobacteria</taxon>
        <taxon>Cellvibrionales</taxon>
        <taxon>Spongiibacteraceae</taxon>
        <taxon>Spongiibacter</taxon>
    </lineage>
</organism>
<evidence type="ECO:0000256" key="1">
    <source>
        <dbReference type="ARBA" id="ARBA00005614"/>
    </source>
</evidence>
<gene>
    <name evidence="8" type="ORF">I6N98_02720</name>
</gene>
<evidence type="ECO:0000259" key="7">
    <source>
        <dbReference type="PROSITE" id="PS51160"/>
    </source>
</evidence>
<dbReference type="InterPro" id="IPR017968">
    <property type="entry name" value="Acylphosphatase_CS"/>
</dbReference>
<dbReference type="AlphaFoldDB" id="A0A7T4R1T2"/>
<feature type="domain" description="Acylphosphatase-like" evidence="7">
    <location>
        <begin position="3"/>
        <end position="89"/>
    </location>
</feature>
<dbReference type="EMBL" id="CP066167">
    <property type="protein sequence ID" value="QQD18795.1"/>
    <property type="molecule type" value="Genomic_DNA"/>
</dbReference>
<feature type="active site" evidence="5">
    <location>
        <position position="18"/>
    </location>
</feature>
<name>A0A7T4R1T2_9GAMM</name>
<evidence type="ECO:0000313" key="8">
    <source>
        <dbReference type="EMBL" id="QQD18795.1"/>
    </source>
</evidence>
<dbReference type="Gene3D" id="3.30.70.100">
    <property type="match status" value="1"/>
</dbReference>
<dbReference type="SUPFAM" id="SSF54975">
    <property type="entry name" value="Acylphosphatase/BLUF domain-like"/>
    <property type="match status" value="1"/>
</dbReference>
<evidence type="ECO:0000256" key="5">
    <source>
        <dbReference type="PROSITE-ProRule" id="PRU00520"/>
    </source>
</evidence>
<dbReference type="InterPro" id="IPR020456">
    <property type="entry name" value="Acylphosphatase"/>
</dbReference>
<protein>
    <recommendedName>
        <fullName evidence="3 5">acylphosphatase</fullName>
        <ecNumber evidence="2 5">3.6.1.7</ecNumber>
    </recommendedName>
</protein>
<dbReference type="PRINTS" id="PR00112">
    <property type="entry name" value="ACYLPHPHTASE"/>
</dbReference>
<comment type="catalytic activity">
    <reaction evidence="4 5">
        <text>an acyl phosphate + H2O = a carboxylate + phosphate + H(+)</text>
        <dbReference type="Rhea" id="RHEA:14965"/>
        <dbReference type="ChEBI" id="CHEBI:15377"/>
        <dbReference type="ChEBI" id="CHEBI:15378"/>
        <dbReference type="ChEBI" id="CHEBI:29067"/>
        <dbReference type="ChEBI" id="CHEBI:43474"/>
        <dbReference type="ChEBI" id="CHEBI:59918"/>
        <dbReference type="EC" id="3.6.1.7"/>
    </reaction>
</comment>
<dbReference type="Pfam" id="PF00708">
    <property type="entry name" value="Acylphosphatase"/>
    <property type="match status" value="1"/>
</dbReference>
<dbReference type="PROSITE" id="PS51160">
    <property type="entry name" value="ACYLPHOSPHATASE_3"/>
    <property type="match status" value="1"/>
</dbReference>
<comment type="similarity">
    <text evidence="1 6">Belongs to the acylphosphatase family.</text>
</comment>
<dbReference type="EC" id="3.6.1.7" evidence="2 5"/>
<dbReference type="PROSITE" id="PS00151">
    <property type="entry name" value="ACYLPHOSPHATASE_2"/>
    <property type="match status" value="1"/>
</dbReference>
<dbReference type="GO" id="GO:0003998">
    <property type="term" value="F:acylphosphatase activity"/>
    <property type="evidence" value="ECO:0007669"/>
    <property type="project" value="UniProtKB-EC"/>
</dbReference>
<dbReference type="PANTHER" id="PTHR47268:SF4">
    <property type="entry name" value="ACYLPHOSPHATASE"/>
    <property type="match status" value="1"/>
</dbReference>
<evidence type="ECO:0000256" key="2">
    <source>
        <dbReference type="ARBA" id="ARBA00012150"/>
    </source>
</evidence>
<evidence type="ECO:0000256" key="4">
    <source>
        <dbReference type="ARBA" id="ARBA00047645"/>
    </source>
</evidence>
<keyword evidence="9" id="KW-1185">Reference proteome</keyword>
<evidence type="ECO:0000256" key="3">
    <source>
        <dbReference type="ARBA" id="ARBA00015991"/>
    </source>
</evidence>
<dbReference type="InterPro" id="IPR001792">
    <property type="entry name" value="Acylphosphatase-like_dom"/>
</dbReference>
<dbReference type="InterPro" id="IPR036046">
    <property type="entry name" value="Acylphosphatase-like_dom_sf"/>
</dbReference>
<evidence type="ECO:0000313" key="9">
    <source>
        <dbReference type="Proteomes" id="UP000596063"/>
    </source>
</evidence>
<feature type="active site" evidence="5">
    <location>
        <position position="36"/>
    </location>
</feature>